<feature type="signal peptide" evidence="1">
    <location>
        <begin position="1"/>
        <end position="28"/>
    </location>
</feature>
<dbReference type="PROSITE" id="PS51272">
    <property type="entry name" value="SLH"/>
    <property type="match status" value="1"/>
</dbReference>
<proteinExistence type="inferred from homology"/>
<dbReference type="InterPro" id="IPR047684">
    <property type="entry name" value="Por_som-like"/>
</dbReference>
<dbReference type="GO" id="GO:0016020">
    <property type="term" value="C:membrane"/>
    <property type="evidence" value="ECO:0007669"/>
    <property type="project" value="InterPro"/>
</dbReference>
<protein>
    <submittedName>
        <fullName evidence="3">Iron uptake porin</fullName>
    </submittedName>
</protein>
<dbReference type="GO" id="GO:0015288">
    <property type="term" value="F:porin activity"/>
    <property type="evidence" value="ECO:0007669"/>
    <property type="project" value="InterPro"/>
</dbReference>
<dbReference type="InterPro" id="IPR007049">
    <property type="entry name" value="Carb-sel_porin_OprB"/>
</dbReference>
<dbReference type="Pfam" id="PF04966">
    <property type="entry name" value="OprB"/>
    <property type="match status" value="1"/>
</dbReference>
<evidence type="ECO:0000256" key="1">
    <source>
        <dbReference type="RuleBase" id="RU363072"/>
    </source>
</evidence>
<reference evidence="3" key="1">
    <citation type="submission" date="2020-10" db="EMBL/GenBank/DDBJ databases">
        <authorList>
            <person name="Castelo-Branco R."/>
            <person name="Eusebio N."/>
            <person name="Adriana R."/>
            <person name="Vieira A."/>
            <person name="Brugerolle De Fraissinette N."/>
            <person name="Rezende De Castro R."/>
            <person name="Schneider M.P."/>
            <person name="Vasconcelos V."/>
            <person name="Leao P.N."/>
        </authorList>
    </citation>
    <scope>NUCLEOTIDE SEQUENCE</scope>
    <source>
        <strain evidence="3">LEGE 07310</strain>
    </source>
</reference>
<dbReference type="InterPro" id="IPR001119">
    <property type="entry name" value="SLH_dom"/>
</dbReference>
<accession>A0A8J7APX7</accession>
<dbReference type="EMBL" id="JADEXG010000027">
    <property type="protein sequence ID" value="MBE9078166.1"/>
    <property type="molecule type" value="Genomic_DNA"/>
</dbReference>
<dbReference type="RefSeq" id="WP_193907693.1">
    <property type="nucleotide sequence ID" value="NZ_JADEXG010000027.1"/>
</dbReference>
<dbReference type="InterPro" id="IPR051465">
    <property type="entry name" value="Cell_Envelope_Struct_Comp"/>
</dbReference>
<dbReference type="PANTHER" id="PTHR43308:SF1">
    <property type="entry name" value="OUTER MEMBRANE PROTEIN ALPHA"/>
    <property type="match status" value="1"/>
</dbReference>
<comment type="caution">
    <text evidence="3">The sequence shown here is derived from an EMBL/GenBank/DDBJ whole genome shotgun (WGS) entry which is preliminary data.</text>
</comment>
<keyword evidence="4" id="KW-1185">Reference proteome</keyword>
<dbReference type="GO" id="GO:0008643">
    <property type="term" value="P:carbohydrate transport"/>
    <property type="evidence" value="ECO:0007669"/>
    <property type="project" value="InterPro"/>
</dbReference>
<keyword evidence="1" id="KW-0732">Signal</keyword>
<feature type="chain" id="PRO_5035341661" evidence="1">
    <location>
        <begin position="29"/>
        <end position="362"/>
    </location>
</feature>
<name>A0A8J7APX7_9CYAN</name>
<dbReference type="PANTHER" id="PTHR43308">
    <property type="entry name" value="OUTER MEMBRANE PROTEIN ALPHA-RELATED"/>
    <property type="match status" value="1"/>
</dbReference>
<dbReference type="NCBIfam" id="NF033921">
    <property type="entry name" value="por_somb"/>
    <property type="match status" value="1"/>
</dbReference>
<sequence>MTKMFWRTLLVYPAALGAALAFSGSALAAEPASLDSLLNADSVSLDDAEKSADKPAAEPIAAPTELASANAPAEAPASTAPVSVEALSNEPVQLAQVTSVSELSDVQPSDWAYTALQRLVEEYGCIEGYPDRTYRGNRALTRYEFAAGLNACLDVVVQLIGPDGDLDTIRRLQEEFAAELATLRGRVDTIEADVAELEANQFSTTTKLRGQLDAHLIVPIDEPIVQGLPGEDPQDEEVTFDYRARLNFDTSFTGEDRLRIRLQANSGQTGLTAVPGGLANGGGSNSSIFSEDAPGKITLHSTTSITASQSAAASALSLRRTVSRLTTSSPAPLCRLTVHQWLILAVLSSTTSSLAVLHLLPV</sequence>
<dbReference type="AlphaFoldDB" id="A0A8J7APX7"/>
<gene>
    <name evidence="3" type="ORF">IQ241_12835</name>
</gene>
<dbReference type="Pfam" id="PF00395">
    <property type="entry name" value="SLH"/>
    <property type="match status" value="1"/>
</dbReference>
<feature type="domain" description="SLH" evidence="2">
    <location>
        <begin position="99"/>
        <end position="163"/>
    </location>
</feature>
<evidence type="ECO:0000259" key="2">
    <source>
        <dbReference type="PROSITE" id="PS51272"/>
    </source>
</evidence>
<comment type="similarity">
    <text evidence="1">Belongs to the OprB family.</text>
</comment>
<evidence type="ECO:0000313" key="3">
    <source>
        <dbReference type="EMBL" id="MBE9078166.1"/>
    </source>
</evidence>
<evidence type="ECO:0000313" key="4">
    <source>
        <dbReference type="Proteomes" id="UP000636505"/>
    </source>
</evidence>
<organism evidence="3 4">
    <name type="scientific">Vasconcelosia minhoensis LEGE 07310</name>
    <dbReference type="NCBI Taxonomy" id="915328"/>
    <lineage>
        <taxon>Bacteria</taxon>
        <taxon>Bacillati</taxon>
        <taxon>Cyanobacteriota</taxon>
        <taxon>Cyanophyceae</taxon>
        <taxon>Nodosilineales</taxon>
        <taxon>Cymatolegaceae</taxon>
        <taxon>Vasconcelosia</taxon>
        <taxon>Vasconcelosia minhoensis</taxon>
    </lineage>
</organism>
<dbReference type="Proteomes" id="UP000636505">
    <property type="component" value="Unassembled WGS sequence"/>
</dbReference>